<dbReference type="InterPro" id="IPR007060">
    <property type="entry name" value="FtsL/DivIC"/>
</dbReference>
<feature type="coiled-coil region" evidence="1">
    <location>
        <begin position="54"/>
        <end position="88"/>
    </location>
</feature>
<dbReference type="Pfam" id="PF04977">
    <property type="entry name" value="DivIC"/>
    <property type="match status" value="1"/>
</dbReference>
<dbReference type="EMBL" id="CP032819">
    <property type="protein sequence ID" value="AZS31351.1"/>
    <property type="molecule type" value="Genomic_DNA"/>
</dbReference>
<evidence type="ECO:0000256" key="1">
    <source>
        <dbReference type="SAM" id="Coils"/>
    </source>
</evidence>
<evidence type="ECO:0000313" key="3">
    <source>
        <dbReference type="EMBL" id="AZS31351.1"/>
    </source>
</evidence>
<keyword evidence="2" id="KW-0472">Membrane</keyword>
<protein>
    <submittedName>
        <fullName evidence="3">Septum formation inhibitor</fullName>
    </submittedName>
</protein>
<keyword evidence="2" id="KW-1133">Transmembrane helix</keyword>
<feature type="transmembrane region" description="Helical" evidence="2">
    <location>
        <begin position="21"/>
        <end position="39"/>
    </location>
</feature>
<keyword evidence="4" id="KW-1185">Reference proteome</keyword>
<accession>A0A3Q9IQH7</accession>
<dbReference type="OrthoDB" id="1467719at2"/>
<dbReference type="Proteomes" id="UP000270673">
    <property type="component" value="Chromosome"/>
</dbReference>
<evidence type="ECO:0000313" key="4">
    <source>
        <dbReference type="Proteomes" id="UP000270673"/>
    </source>
</evidence>
<dbReference type="AlphaFoldDB" id="A0A3Q9IQH7"/>
<reference evidence="3 4" key="1">
    <citation type="submission" date="2018-10" db="EMBL/GenBank/DDBJ databases">
        <title>Butyricimonas faecalis sp. nov., isolated from human faeces and emended description of the genus Butyricimonas.</title>
        <authorList>
            <person name="Le Roy T."/>
            <person name="Van der Smissen P."/>
            <person name="Paquot A."/>
            <person name="Delzenne N."/>
            <person name="Muccioli G."/>
            <person name="Collet J.-F."/>
            <person name="Cani P.D."/>
        </authorList>
    </citation>
    <scope>NUCLEOTIDE SEQUENCE [LARGE SCALE GENOMIC DNA]</scope>
    <source>
        <strain evidence="3 4">H184</strain>
    </source>
</reference>
<proteinExistence type="predicted"/>
<sequence length="108" mass="13359">MYLCEMQNENKPLSRNLFQRFANKYTFVGLLFVIWIALFDKYSFIDRLQLCSKINQLENEQKYYREKIEEDKRKKEELLGNRDNLEKFAREQYLMKKENEDIFIIVKE</sequence>
<keyword evidence="1" id="KW-0175">Coiled coil</keyword>
<evidence type="ECO:0000256" key="2">
    <source>
        <dbReference type="SAM" id="Phobius"/>
    </source>
</evidence>
<name>A0A3Q9IQH7_9BACT</name>
<keyword evidence="2" id="KW-0812">Transmembrane</keyword>
<organism evidence="3 4">
    <name type="scientific">Butyricimonas faecalis</name>
    <dbReference type="NCBI Taxonomy" id="2093856"/>
    <lineage>
        <taxon>Bacteria</taxon>
        <taxon>Pseudomonadati</taxon>
        <taxon>Bacteroidota</taxon>
        <taxon>Bacteroidia</taxon>
        <taxon>Bacteroidales</taxon>
        <taxon>Odoribacteraceae</taxon>
        <taxon>Butyricimonas</taxon>
    </lineage>
</organism>
<gene>
    <name evidence="3" type="ORF">D8S85_18555</name>
</gene>
<dbReference type="KEGG" id="buy:D8S85_18555"/>